<organism evidence="1 2">
    <name type="scientific">Caenorhabditis auriculariae</name>
    <dbReference type="NCBI Taxonomy" id="2777116"/>
    <lineage>
        <taxon>Eukaryota</taxon>
        <taxon>Metazoa</taxon>
        <taxon>Ecdysozoa</taxon>
        <taxon>Nematoda</taxon>
        <taxon>Chromadorea</taxon>
        <taxon>Rhabditida</taxon>
        <taxon>Rhabditina</taxon>
        <taxon>Rhabditomorpha</taxon>
        <taxon>Rhabditoidea</taxon>
        <taxon>Rhabditidae</taxon>
        <taxon>Peloderinae</taxon>
        <taxon>Caenorhabditis</taxon>
    </lineage>
</organism>
<accession>A0A8S1HV62</accession>
<evidence type="ECO:0000313" key="1">
    <source>
        <dbReference type="EMBL" id="CAD6196918.1"/>
    </source>
</evidence>
<dbReference type="AlphaFoldDB" id="A0A8S1HV62"/>
<dbReference type="Proteomes" id="UP000835052">
    <property type="component" value="Unassembled WGS sequence"/>
</dbReference>
<dbReference type="OrthoDB" id="5802391at2759"/>
<name>A0A8S1HV62_9PELO</name>
<protein>
    <submittedName>
        <fullName evidence="1">Uncharacterized protein</fullName>
    </submittedName>
</protein>
<evidence type="ECO:0000313" key="2">
    <source>
        <dbReference type="Proteomes" id="UP000835052"/>
    </source>
</evidence>
<proteinExistence type="predicted"/>
<keyword evidence="2" id="KW-1185">Reference proteome</keyword>
<reference evidence="1" key="1">
    <citation type="submission" date="2020-10" db="EMBL/GenBank/DDBJ databases">
        <authorList>
            <person name="Kikuchi T."/>
        </authorList>
    </citation>
    <scope>NUCLEOTIDE SEQUENCE</scope>
    <source>
        <strain evidence="1">NKZ352</strain>
    </source>
</reference>
<dbReference type="EMBL" id="CAJGYM010000082">
    <property type="protein sequence ID" value="CAD6196918.1"/>
    <property type="molecule type" value="Genomic_DNA"/>
</dbReference>
<sequence>MRKHSPKNGACFVCLSPYWHRNLHNELLVDKVKVMSAYELDTLPLLWRNVMFKNTHFCEHVCHSWLSRSMWLKKLNTNRSYKPAESMDFEFLRKEALRLENMMDEVMAMLKRRQQISDCREYLLIFANRTYSKKNQLTWQPSKGQNIVGSWYGLAEALIEQYCSYLDLEDVHEREQRLLIWKHYAIALTHHLVDLNTNSRKC</sequence>
<comment type="caution">
    <text evidence="1">The sequence shown here is derived from an EMBL/GenBank/DDBJ whole genome shotgun (WGS) entry which is preliminary data.</text>
</comment>
<gene>
    <name evidence="1" type="ORF">CAUJ_LOCUS12829</name>
</gene>